<dbReference type="OrthoDB" id="4216928at2759"/>
<proteinExistence type="predicted"/>
<gene>
    <name evidence="1" type="ORF">CLCR_09208</name>
</gene>
<dbReference type="Proteomes" id="UP000094526">
    <property type="component" value="Unassembled WGS sequence"/>
</dbReference>
<dbReference type="VEuPathDB" id="FungiDB:CLCR_09208"/>
<evidence type="ECO:0000313" key="1">
    <source>
        <dbReference type="EMBL" id="OCT51034.1"/>
    </source>
</evidence>
<organism evidence="1 2">
    <name type="scientific">Cladophialophora carrionii</name>
    <dbReference type="NCBI Taxonomy" id="86049"/>
    <lineage>
        <taxon>Eukaryota</taxon>
        <taxon>Fungi</taxon>
        <taxon>Dikarya</taxon>
        <taxon>Ascomycota</taxon>
        <taxon>Pezizomycotina</taxon>
        <taxon>Eurotiomycetes</taxon>
        <taxon>Chaetothyriomycetidae</taxon>
        <taxon>Chaetothyriales</taxon>
        <taxon>Herpotrichiellaceae</taxon>
        <taxon>Cladophialophora</taxon>
    </lineage>
</organism>
<dbReference type="AlphaFoldDB" id="A0A1C1CR99"/>
<protein>
    <submittedName>
        <fullName evidence="1">Uncharacterized protein</fullName>
    </submittedName>
</protein>
<comment type="caution">
    <text evidence="1">The sequence shown here is derived from an EMBL/GenBank/DDBJ whole genome shotgun (WGS) entry which is preliminary data.</text>
</comment>
<dbReference type="EMBL" id="LGRB01000009">
    <property type="protein sequence ID" value="OCT51034.1"/>
    <property type="molecule type" value="Genomic_DNA"/>
</dbReference>
<name>A0A1C1CR99_9EURO</name>
<sequence length="166" mass="18538">MSLSDTPGKARYREYQIPTRLSTTVQLPNGVPNERRFWSTHGGNVYWTTAQSNLRMTEPVMFLPVDAGSPACLVEGLTLYPRESIPRNSTDFIHEQGYNRFRRGSLGLIRDICRMRLAPSSSADINTCVSLLIQSLLSMASSAISFIDTLAFVQSLCLLQIMTLFA</sequence>
<accession>A0A1C1CR99</accession>
<reference evidence="2" key="1">
    <citation type="submission" date="2015-07" db="EMBL/GenBank/DDBJ databases">
        <authorList>
            <person name="Teixeira M.M."/>
            <person name="Souza R.C."/>
            <person name="Almeida L.G."/>
            <person name="Vicente V.A."/>
            <person name="de Hoog S."/>
            <person name="Bocca A.L."/>
            <person name="de Almeida S.R."/>
            <person name="Vasconcelos A.T."/>
            <person name="Felipe M.S."/>
        </authorList>
    </citation>
    <scope>NUCLEOTIDE SEQUENCE [LARGE SCALE GENOMIC DNA]</scope>
    <source>
        <strain evidence="2">KSF</strain>
    </source>
</reference>
<evidence type="ECO:0000313" key="2">
    <source>
        <dbReference type="Proteomes" id="UP000094526"/>
    </source>
</evidence>
<keyword evidence="2" id="KW-1185">Reference proteome</keyword>